<comment type="caution">
    <text evidence="1">The sequence shown here is derived from an EMBL/GenBank/DDBJ whole genome shotgun (WGS) entry which is preliminary data.</text>
</comment>
<accession>A0AAV9XSW4</accession>
<reference evidence="1 2" key="1">
    <citation type="submission" date="2023-10" db="EMBL/GenBank/DDBJ databases">
        <title>Comparative genomics analysis reveals potential genetic determinants of host preference in Cryptosporidium xiaoi.</title>
        <authorList>
            <person name="Xiao L."/>
            <person name="Li J."/>
        </authorList>
    </citation>
    <scope>NUCLEOTIDE SEQUENCE [LARGE SCALE GENOMIC DNA]</scope>
    <source>
        <strain evidence="1 2">52996</strain>
    </source>
</reference>
<organism evidence="1 2">
    <name type="scientific">Cryptosporidium xiaoi</name>
    <dbReference type="NCBI Taxonomy" id="659607"/>
    <lineage>
        <taxon>Eukaryota</taxon>
        <taxon>Sar</taxon>
        <taxon>Alveolata</taxon>
        <taxon>Apicomplexa</taxon>
        <taxon>Conoidasida</taxon>
        <taxon>Coccidia</taxon>
        <taxon>Eucoccidiorida</taxon>
        <taxon>Eimeriorina</taxon>
        <taxon>Cryptosporidiidae</taxon>
        <taxon>Cryptosporidium</taxon>
    </lineage>
</organism>
<dbReference type="Proteomes" id="UP001311799">
    <property type="component" value="Unassembled WGS sequence"/>
</dbReference>
<name>A0AAV9XSW4_9CRYT</name>
<dbReference type="EMBL" id="JAWDEY010000036">
    <property type="protein sequence ID" value="KAK6587823.1"/>
    <property type="molecule type" value="Genomic_DNA"/>
</dbReference>
<sequence>MNHLREDPKEDDYSVFGILPLNRSVENSQSNRSKYGKDHIRLLQGVRTIIESYWSHFNVKISNEVIFAVTKLVTNYIDKLMKCAAKLSNSRNSDNPLTMDSILSVLENDDRKLKRAQDVIRINRRKYELLSAFDDAEYTKCTQR</sequence>
<keyword evidence="2" id="KW-1185">Reference proteome</keyword>
<protein>
    <submittedName>
        <fullName evidence="1">Uncharacterized protein</fullName>
    </submittedName>
</protein>
<evidence type="ECO:0000313" key="1">
    <source>
        <dbReference type="EMBL" id="KAK6587823.1"/>
    </source>
</evidence>
<dbReference type="AlphaFoldDB" id="A0AAV9XSW4"/>
<gene>
    <name evidence="1" type="ORF">RS030_81360</name>
</gene>
<proteinExistence type="predicted"/>
<evidence type="ECO:0000313" key="2">
    <source>
        <dbReference type="Proteomes" id="UP001311799"/>
    </source>
</evidence>